<evidence type="ECO:0008006" key="4">
    <source>
        <dbReference type="Google" id="ProtNLM"/>
    </source>
</evidence>
<comment type="caution">
    <text evidence="2">The sequence shown here is derived from an EMBL/GenBank/DDBJ whole genome shotgun (WGS) entry which is preliminary data.</text>
</comment>
<feature type="compositionally biased region" description="Low complexity" evidence="1">
    <location>
        <begin position="130"/>
        <end position="143"/>
    </location>
</feature>
<dbReference type="EMBL" id="JAWRVE010000081">
    <property type="protein sequence ID" value="KAL1862470.1"/>
    <property type="molecule type" value="Genomic_DNA"/>
</dbReference>
<accession>A0ABR3WIG0</accession>
<dbReference type="Proteomes" id="UP001583177">
    <property type="component" value="Unassembled WGS sequence"/>
</dbReference>
<dbReference type="PANTHER" id="PTHR38167:SF1">
    <property type="entry name" value="C2H2-TYPE DOMAIN-CONTAINING PROTEIN"/>
    <property type="match status" value="1"/>
</dbReference>
<reference evidence="2 3" key="1">
    <citation type="journal article" date="2024" name="IMA Fungus">
        <title>IMA Genome - F19 : A genome assembly and annotation guide to empower mycologists, including annotated draft genome sequences of Ceratocystis pirilliformis, Diaporthe australafricana, Fusarium ophioides, Paecilomyces lecythidis, and Sporothrix stenoceras.</title>
        <authorList>
            <person name="Aylward J."/>
            <person name="Wilson A.M."/>
            <person name="Visagie C.M."/>
            <person name="Spraker J."/>
            <person name="Barnes I."/>
            <person name="Buitendag C."/>
            <person name="Ceriani C."/>
            <person name="Del Mar Angel L."/>
            <person name="du Plessis D."/>
            <person name="Fuchs T."/>
            <person name="Gasser K."/>
            <person name="Kramer D."/>
            <person name="Li W."/>
            <person name="Munsamy K."/>
            <person name="Piso A."/>
            <person name="Price J.L."/>
            <person name="Sonnekus B."/>
            <person name="Thomas C."/>
            <person name="van der Nest A."/>
            <person name="van Dijk A."/>
            <person name="van Heerden A."/>
            <person name="van Vuuren N."/>
            <person name="Yilmaz N."/>
            <person name="Duong T.A."/>
            <person name="van der Merwe N.A."/>
            <person name="Wingfield M.J."/>
            <person name="Wingfield B.D."/>
        </authorList>
    </citation>
    <scope>NUCLEOTIDE SEQUENCE [LARGE SCALE GENOMIC DNA]</scope>
    <source>
        <strain evidence="2 3">CMW 18300</strain>
    </source>
</reference>
<organism evidence="2 3">
    <name type="scientific">Diaporthe australafricana</name>
    <dbReference type="NCBI Taxonomy" id="127596"/>
    <lineage>
        <taxon>Eukaryota</taxon>
        <taxon>Fungi</taxon>
        <taxon>Dikarya</taxon>
        <taxon>Ascomycota</taxon>
        <taxon>Pezizomycotina</taxon>
        <taxon>Sordariomycetes</taxon>
        <taxon>Sordariomycetidae</taxon>
        <taxon>Diaporthales</taxon>
        <taxon>Diaporthaceae</taxon>
        <taxon>Diaporthe</taxon>
    </lineage>
</organism>
<feature type="region of interest" description="Disordered" evidence="1">
    <location>
        <begin position="36"/>
        <end position="82"/>
    </location>
</feature>
<dbReference type="PANTHER" id="PTHR38167">
    <property type="entry name" value="C2H2-TYPE DOMAIN-CONTAINING PROTEIN"/>
    <property type="match status" value="1"/>
</dbReference>
<feature type="region of interest" description="Disordered" evidence="1">
    <location>
        <begin position="215"/>
        <end position="264"/>
    </location>
</feature>
<feature type="compositionally biased region" description="Acidic residues" evidence="1">
    <location>
        <begin position="220"/>
        <end position="232"/>
    </location>
</feature>
<feature type="compositionally biased region" description="Polar residues" evidence="1">
    <location>
        <begin position="43"/>
        <end position="63"/>
    </location>
</feature>
<evidence type="ECO:0000256" key="1">
    <source>
        <dbReference type="SAM" id="MobiDB-lite"/>
    </source>
</evidence>
<sequence length="264" mass="28841">MDRILLAPEPLVRAVLVALCDNQRLQARSLRYLDRLEKPPGAPTSTGNTKYDSPTNIHQQFTGTDPLGRLGKRKSPDPPPPQICIQCKHAFLPHSNNPQACAFHHGNMNIDPSHGVWAGQDSQQPHIDFNNNNNSSNKTSKNSNDTDDNREDRPEGFTWSCCGRGGARPGCTEGEHLAVRADDRSKRRRVDPAADPDSLRVFEGKVLRPNEFVNNRLMEDDSSDESSGDEELVWGAAAVPRGAASPDGDVPSEGTERDSGGSDV</sequence>
<keyword evidence="3" id="KW-1185">Reference proteome</keyword>
<gene>
    <name evidence="2" type="ORF">Daus18300_008567</name>
</gene>
<name>A0ABR3WIG0_9PEZI</name>
<evidence type="ECO:0000313" key="3">
    <source>
        <dbReference type="Proteomes" id="UP001583177"/>
    </source>
</evidence>
<feature type="region of interest" description="Disordered" evidence="1">
    <location>
        <begin position="114"/>
        <end position="159"/>
    </location>
</feature>
<protein>
    <recommendedName>
        <fullName evidence="4">C2H2-type domain-containing protein</fullName>
    </recommendedName>
</protein>
<evidence type="ECO:0000313" key="2">
    <source>
        <dbReference type="EMBL" id="KAL1862470.1"/>
    </source>
</evidence>
<feature type="compositionally biased region" description="Basic and acidic residues" evidence="1">
    <location>
        <begin position="254"/>
        <end position="264"/>
    </location>
</feature>
<proteinExistence type="predicted"/>